<sequence>MAVVVPVLLVLALIVYNIMLFVAATARFDRIAPDIVAAHAVSPSGEGDGSADDGVSVIESQIEGAMAGYDVEIEVTCTEGGASSGDDLLTLIGGLRTYRCSMRMRPWPSSLSIAGVDLGAPVALAHHRDVTVDPWRPGVVM</sequence>
<gene>
    <name evidence="1" type="ORF">B5G21_08555</name>
</gene>
<organism evidence="1 2">
    <name type="scientific">Enorma massiliensis</name>
    <dbReference type="NCBI Taxonomy" id="1472761"/>
    <lineage>
        <taxon>Bacteria</taxon>
        <taxon>Bacillati</taxon>
        <taxon>Actinomycetota</taxon>
        <taxon>Coriobacteriia</taxon>
        <taxon>Coriobacteriales</taxon>
        <taxon>Coriobacteriaceae</taxon>
        <taxon>Enorma</taxon>
    </lineage>
</organism>
<dbReference type="STRING" id="1118060.GCA_000311845_00249"/>
<dbReference type="Proteomes" id="UP000196560">
    <property type="component" value="Unassembled WGS sequence"/>
</dbReference>
<comment type="caution">
    <text evidence="1">The sequence shown here is derived from an EMBL/GenBank/DDBJ whole genome shotgun (WGS) entry which is preliminary data.</text>
</comment>
<reference evidence="2" key="1">
    <citation type="submission" date="2017-04" db="EMBL/GenBank/DDBJ databases">
        <title>Function of individual gut microbiota members based on whole genome sequencing of pure cultures obtained from chicken caecum.</title>
        <authorList>
            <person name="Medvecky M."/>
            <person name="Cejkova D."/>
            <person name="Polansky O."/>
            <person name="Karasova D."/>
            <person name="Kubasova T."/>
            <person name="Cizek A."/>
            <person name="Rychlik I."/>
        </authorList>
    </citation>
    <scope>NUCLEOTIDE SEQUENCE [LARGE SCALE GENOMIC DNA]</scope>
    <source>
        <strain evidence="2">An70</strain>
    </source>
</reference>
<evidence type="ECO:0000313" key="1">
    <source>
        <dbReference type="EMBL" id="OUN41892.1"/>
    </source>
</evidence>
<proteinExistence type="predicted"/>
<dbReference type="AlphaFoldDB" id="A0A1Y3TZB9"/>
<accession>A0A1Y3TZB9</accession>
<dbReference type="EMBL" id="NFHO01000010">
    <property type="protein sequence ID" value="OUN41892.1"/>
    <property type="molecule type" value="Genomic_DNA"/>
</dbReference>
<protein>
    <recommendedName>
        <fullName evidence="3">Pilus assembly protein TadE</fullName>
    </recommendedName>
</protein>
<name>A0A1Y3TZB9_9ACTN</name>
<evidence type="ECO:0000313" key="2">
    <source>
        <dbReference type="Proteomes" id="UP000196560"/>
    </source>
</evidence>
<evidence type="ECO:0008006" key="3">
    <source>
        <dbReference type="Google" id="ProtNLM"/>
    </source>
</evidence>
<keyword evidence="2" id="KW-1185">Reference proteome</keyword>